<gene>
    <name evidence="1" type="ORF">E1B28_002828</name>
</gene>
<keyword evidence="2" id="KW-1185">Reference proteome</keyword>
<evidence type="ECO:0000313" key="2">
    <source>
        <dbReference type="Proteomes" id="UP001049176"/>
    </source>
</evidence>
<dbReference type="EMBL" id="CM032190">
    <property type="protein sequence ID" value="KAG7086910.1"/>
    <property type="molecule type" value="Genomic_DNA"/>
</dbReference>
<sequence length="167" mass="19410">MLLKATIQCHLGDKVPHSIEDLRERFDSDLPRLFLFTALTRFSDGFPGTKHFQLANLHYWSSDPKGRSVTTENEHIALRSLLMFLESRHPWTLECSARTTSCEVFKRLNGSILICMTDEMPVIERMVTLRSHCLFCLFPGIALPYQPPTNHCRKWRSYGSVCFVFLW</sequence>
<comment type="caution">
    <text evidence="1">The sequence shown here is derived from an EMBL/GenBank/DDBJ whole genome shotgun (WGS) entry which is preliminary data.</text>
</comment>
<accession>A0A9P7RNT4</accession>
<evidence type="ECO:0000313" key="1">
    <source>
        <dbReference type="EMBL" id="KAG7086910.1"/>
    </source>
</evidence>
<dbReference type="RefSeq" id="XP_043003381.1">
    <property type="nucleotide sequence ID" value="XM_043159775.1"/>
</dbReference>
<name>A0A9P7RNT4_9AGAR</name>
<reference evidence="1" key="1">
    <citation type="journal article" date="2021" name="Genome Biol. Evol.">
        <title>The assembled and annotated genome of the fairy-ring fungus Marasmius oreades.</title>
        <authorList>
            <person name="Hiltunen M."/>
            <person name="Ament-Velasquez S.L."/>
            <person name="Johannesson H."/>
        </authorList>
    </citation>
    <scope>NUCLEOTIDE SEQUENCE</scope>
    <source>
        <strain evidence="1">03SP1</strain>
    </source>
</reference>
<dbReference type="Proteomes" id="UP001049176">
    <property type="component" value="Chromosome 10"/>
</dbReference>
<protein>
    <submittedName>
        <fullName evidence="1">Uncharacterized protein</fullName>
    </submittedName>
</protein>
<dbReference type="AlphaFoldDB" id="A0A9P7RNT4"/>
<proteinExistence type="predicted"/>
<organism evidence="1 2">
    <name type="scientific">Marasmius oreades</name>
    <name type="common">fairy-ring Marasmius</name>
    <dbReference type="NCBI Taxonomy" id="181124"/>
    <lineage>
        <taxon>Eukaryota</taxon>
        <taxon>Fungi</taxon>
        <taxon>Dikarya</taxon>
        <taxon>Basidiomycota</taxon>
        <taxon>Agaricomycotina</taxon>
        <taxon>Agaricomycetes</taxon>
        <taxon>Agaricomycetidae</taxon>
        <taxon>Agaricales</taxon>
        <taxon>Marasmiineae</taxon>
        <taxon>Marasmiaceae</taxon>
        <taxon>Marasmius</taxon>
    </lineage>
</organism>
<dbReference type="KEGG" id="more:E1B28_002828"/>
<dbReference type="GeneID" id="66071904"/>